<dbReference type="Gene3D" id="3.30.365.10">
    <property type="entry name" value="Aldehyde oxidase/xanthine dehydrogenase, molybdopterin binding domain"/>
    <property type="match status" value="2"/>
</dbReference>
<proteinExistence type="predicted"/>
<dbReference type="EMBL" id="JARMQG010000351">
    <property type="protein sequence ID" value="MED3564459.1"/>
    <property type="molecule type" value="Genomic_DNA"/>
</dbReference>
<gene>
    <name evidence="3" type="ORF">P4447_18755</name>
</gene>
<dbReference type="Proteomes" id="UP001330749">
    <property type="component" value="Unassembled WGS sequence"/>
</dbReference>
<accession>A0ABU6NE46</accession>
<name>A0ABU6NE46_9BACI</name>
<comment type="caution">
    <text evidence="3">The sequence shown here is derived from an EMBL/GenBank/DDBJ whole genome shotgun (WGS) entry which is preliminary data.</text>
</comment>
<sequence length="272" mass="29491">ICSDQLGIPYSNVKVIHGDTDEVEKGNGSFATRGTVVGGTAAWYASAALKDKVVKIAAERYGLPTEDLNIKDQWIITESNHEKICSLQSILEEAVKQGIELCEKYTFDIDHMSYPYGVHTAEVSIDRGTGKVKIEKYYIAYDVGRAINPMLVHGQLVGGMAQGLGGAIYEELKYDETGQLITGSFMDYLLPSSMEVPEIDIEILENSPSPLNPLGVKGAGEGGTVAVAPAVANAIIDALEQYPIEITSLPIRPELIRDAIRKGFVTKEVKQS</sequence>
<evidence type="ECO:0000313" key="4">
    <source>
        <dbReference type="Proteomes" id="UP001330749"/>
    </source>
</evidence>
<feature type="non-terminal residue" evidence="3">
    <location>
        <position position="1"/>
    </location>
</feature>
<evidence type="ECO:0000259" key="2">
    <source>
        <dbReference type="Pfam" id="PF20256"/>
    </source>
</evidence>
<evidence type="ECO:0000313" key="3">
    <source>
        <dbReference type="EMBL" id="MED3564459.1"/>
    </source>
</evidence>
<dbReference type="PANTHER" id="PTHR11908">
    <property type="entry name" value="XANTHINE DEHYDROGENASE"/>
    <property type="match status" value="1"/>
</dbReference>
<protein>
    <submittedName>
        <fullName evidence="3">Molybdopterin-dependent oxidoreductase</fullName>
    </submittedName>
</protein>
<keyword evidence="4" id="KW-1185">Reference proteome</keyword>
<dbReference type="InterPro" id="IPR046867">
    <property type="entry name" value="AldOxase/xan_DH_MoCoBD2"/>
</dbReference>
<keyword evidence="1" id="KW-0500">Molybdenum</keyword>
<organism evidence="3 4">
    <name type="scientific">Bacillus xiapuensis</name>
    <dbReference type="NCBI Taxonomy" id="2014075"/>
    <lineage>
        <taxon>Bacteria</taxon>
        <taxon>Bacillati</taxon>
        <taxon>Bacillota</taxon>
        <taxon>Bacilli</taxon>
        <taxon>Bacillales</taxon>
        <taxon>Bacillaceae</taxon>
        <taxon>Bacillus</taxon>
    </lineage>
</organism>
<dbReference type="InterPro" id="IPR016208">
    <property type="entry name" value="Ald_Oxase/xanthine_DH-like"/>
</dbReference>
<dbReference type="InterPro" id="IPR037165">
    <property type="entry name" value="AldOxase/xan_DH_Mopterin-bd_sf"/>
</dbReference>
<reference evidence="3 4" key="1">
    <citation type="submission" date="2023-03" db="EMBL/GenBank/DDBJ databases">
        <title>Bacillus Genome Sequencing.</title>
        <authorList>
            <person name="Dunlap C."/>
        </authorList>
    </citation>
    <scope>NUCLEOTIDE SEQUENCE [LARGE SCALE GENOMIC DNA]</scope>
    <source>
        <strain evidence="3 4">B-14544</strain>
    </source>
</reference>
<dbReference type="PANTHER" id="PTHR11908:SF132">
    <property type="entry name" value="ALDEHYDE OXIDASE 1-RELATED"/>
    <property type="match status" value="1"/>
</dbReference>
<dbReference type="RefSeq" id="WP_327969600.1">
    <property type="nucleotide sequence ID" value="NZ_JARMQG010000351.1"/>
</dbReference>
<dbReference type="SUPFAM" id="SSF56003">
    <property type="entry name" value="Molybdenum cofactor-binding domain"/>
    <property type="match status" value="1"/>
</dbReference>
<feature type="domain" description="Aldehyde oxidase/xanthine dehydrogenase second molybdopterin binding" evidence="2">
    <location>
        <begin position="1"/>
        <end position="197"/>
    </location>
</feature>
<evidence type="ECO:0000256" key="1">
    <source>
        <dbReference type="ARBA" id="ARBA00022505"/>
    </source>
</evidence>
<dbReference type="Pfam" id="PF20256">
    <property type="entry name" value="MoCoBD_2"/>
    <property type="match status" value="1"/>
</dbReference>